<keyword evidence="3" id="KW-0282">Flagellum</keyword>
<keyword evidence="4" id="KW-1185">Reference proteome</keyword>
<dbReference type="EMBL" id="JACIDR010000003">
    <property type="protein sequence ID" value="MBB3973540.1"/>
    <property type="molecule type" value="Genomic_DNA"/>
</dbReference>
<reference evidence="3 4" key="1">
    <citation type="submission" date="2020-08" db="EMBL/GenBank/DDBJ databases">
        <title>Genomic Encyclopedia of Type Strains, Phase IV (KMG-IV): sequencing the most valuable type-strain genomes for metagenomic binning, comparative biology and taxonomic classification.</title>
        <authorList>
            <person name="Goeker M."/>
        </authorList>
    </citation>
    <scope>NUCLEOTIDE SEQUENCE [LARGE SCALE GENOMIC DNA]</scope>
    <source>
        <strain evidence="3 4">DSM 25481</strain>
    </source>
</reference>
<dbReference type="RefSeq" id="WP_183395402.1">
    <property type="nucleotide sequence ID" value="NZ_JACIDR010000003.1"/>
</dbReference>
<dbReference type="AlphaFoldDB" id="A0A7W6CYQ0"/>
<sequence>MSEPSRMRLMPVVMIAAGALLTLKLAGLATHSGYLFSPAQAATAEPGLPAASEVGQPPAATAQPAKAEPRGGESEQSASQKALLEALQKRREMLDSRASDLELRENLLKAAEKRLEERLEELKRVETSVAEVDRKRADEEKARLKNLVTMYETMKVKEAARIFEKLDPAVLLDVASLMNPRKLSEIMGQMSPEGAQKLTVALARQEVGARPTDVVARELPKIEGLPTPP</sequence>
<keyword evidence="1" id="KW-0175">Coiled coil</keyword>
<keyword evidence="3" id="KW-0969">Cilium</keyword>
<accession>A0A7W6CYQ0</accession>
<keyword evidence="3" id="KW-0966">Cell projection</keyword>
<evidence type="ECO:0000256" key="2">
    <source>
        <dbReference type="SAM" id="MobiDB-lite"/>
    </source>
</evidence>
<protein>
    <submittedName>
        <fullName evidence="3">Flagellar motility protein MotE (MotC chaperone)</fullName>
    </submittedName>
</protein>
<feature type="compositionally biased region" description="Low complexity" evidence="2">
    <location>
        <begin position="57"/>
        <end position="66"/>
    </location>
</feature>
<organism evidence="3 4">
    <name type="scientific">Hansschlegelia beijingensis</name>
    <dbReference type="NCBI Taxonomy" id="1133344"/>
    <lineage>
        <taxon>Bacteria</taxon>
        <taxon>Pseudomonadati</taxon>
        <taxon>Pseudomonadota</taxon>
        <taxon>Alphaproteobacteria</taxon>
        <taxon>Hyphomicrobiales</taxon>
        <taxon>Methylopilaceae</taxon>
        <taxon>Hansschlegelia</taxon>
    </lineage>
</organism>
<proteinExistence type="predicted"/>
<name>A0A7W6CYQ0_9HYPH</name>
<comment type="caution">
    <text evidence="3">The sequence shown here is derived from an EMBL/GenBank/DDBJ whole genome shotgun (WGS) entry which is preliminary data.</text>
</comment>
<feature type="region of interest" description="Disordered" evidence="2">
    <location>
        <begin position="48"/>
        <end position="81"/>
    </location>
</feature>
<dbReference type="SUPFAM" id="SSF158791">
    <property type="entry name" value="MgtE N-terminal domain-like"/>
    <property type="match status" value="1"/>
</dbReference>
<feature type="coiled-coil region" evidence="1">
    <location>
        <begin position="84"/>
        <end position="142"/>
    </location>
</feature>
<evidence type="ECO:0000313" key="3">
    <source>
        <dbReference type="EMBL" id="MBB3973540.1"/>
    </source>
</evidence>
<gene>
    <name evidence="3" type="ORF">GGR24_002210</name>
</gene>
<evidence type="ECO:0000313" key="4">
    <source>
        <dbReference type="Proteomes" id="UP000528964"/>
    </source>
</evidence>
<evidence type="ECO:0000256" key="1">
    <source>
        <dbReference type="SAM" id="Coils"/>
    </source>
</evidence>
<dbReference type="Proteomes" id="UP000528964">
    <property type="component" value="Unassembled WGS sequence"/>
</dbReference>